<evidence type="ECO:0000256" key="1">
    <source>
        <dbReference type="ARBA" id="ARBA00004651"/>
    </source>
</evidence>
<keyword evidence="8 10" id="KW-1133">Transmembrane helix</keyword>
<keyword evidence="3" id="KW-1003">Cell membrane</keyword>
<feature type="transmembrane region" description="Helical" evidence="10">
    <location>
        <begin position="724"/>
        <end position="747"/>
    </location>
</feature>
<feature type="transmembrane region" description="Helical" evidence="10">
    <location>
        <begin position="865"/>
        <end position="883"/>
    </location>
</feature>
<dbReference type="SMART" id="SM00831">
    <property type="entry name" value="Cation_ATPase_N"/>
    <property type="match status" value="1"/>
</dbReference>
<dbReference type="InterPro" id="IPR023214">
    <property type="entry name" value="HAD_sf"/>
</dbReference>
<dbReference type="InterPro" id="IPR023299">
    <property type="entry name" value="ATPase_P-typ_cyto_dom_N"/>
</dbReference>
<feature type="transmembrane region" description="Helical" evidence="10">
    <location>
        <begin position="119"/>
        <end position="135"/>
    </location>
</feature>
<feature type="transmembrane region" description="Helical" evidence="10">
    <location>
        <begin position="279"/>
        <end position="300"/>
    </location>
</feature>
<feature type="domain" description="Cation-transporting P-type ATPase N-terminal" evidence="11">
    <location>
        <begin position="41"/>
        <end position="115"/>
    </location>
</feature>
<accession>A0AA49A5K1</accession>
<keyword evidence="9 10" id="KW-0472">Membrane</keyword>
<dbReference type="Pfam" id="PF13246">
    <property type="entry name" value="Cation_ATPase"/>
    <property type="match status" value="1"/>
</dbReference>
<dbReference type="InterPro" id="IPR006068">
    <property type="entry name" value="ATPase_P-typ_cation-transptr_C"/>
</dbReference>
<dbReference type="InterPro" id="IPR023298">
    <property type="entry name" value="ATPase_P-typ_TM_dom_sf"/>
</dbReference>
<dbReference type="Gene3D" id="2.70.150.10">
    <property type="entry name" value="Calcium-transporting ATPase, cytoplasmic transduction domain A"/>
    <property type="match status" value="1"/>
</dbReference>
<dbReference type="Pfam" id="PF00689">
    <property type="entry name" value="Cation_ATPase_C"/>
    <property type="match status" value="1"/>
</dbReference>
<dbReference type="SUPFAM" id="SSF56784">
    <property type="entry name" value="HAD-like"/>
    <property type="match status" value="1"/>
</dbReference>
<dbReference type="InterPro" id="IPR004014">
    <property type="entry name" value="ATPase_P-typ_cation-transptr_N"/>
</dbReference>
<organism evidence="12 13">
    <name type="scientific">Massilia antarctica</name>
    <dbReference type="NCBI Taxonomy" id="2765360"/>
    <lineage>
        <taxon>Bacteria</taxon>
        <taxon>Pseudomonadati</taxon>
        <taxon>Pseudomonadota</taxon>
        <taxon>Betaproteobacteria</taxon>
        <taxon>Burkholderiales</taxon>
        <taxon>Oxalobacteraceae</taxon>
        <taxon>Telluria group</taxon>
        <taxon>Massilia</taxon>
    </lineage>
</organism>
<dbReference type="SUPFAM" id="SSF81660">
    <property type="entry name" value="Metal cation-transporting ATPase, ATP-binding domain N"/>
    <property type="match status" value="1"/>
</dbReference>
<dbReference type="PANTHER" id="PTHR43294">
    <property type="entry name" value="SODIUM/POTASSIUM-TRANSPORTING ATPASE SUBUNIT ALPHA"/>
    <property type="match status" value="1"/>
</dbReference>
<dbReference type="InterPro" id="IPR036412">
    <property type="entry name" value="HAD-like_sf"/>
</dbReference>
<feature type="transmembrane region" description="Helical" evidence="10">
    <location>
        <begin position="312"/>
        <end position="334"/>
    </location>
</feature>
<dbReference type="Pfam" id="PF00122">
    <property type="entry name" value="E1-E2_ATPase"/>
    <property type="match status" value="1"/>
</dbReference>
<evidence type="ECO:0000259" key="11">
    <source>
        <dbReference type="SMART" id="SM00831"/>
    </source>
</evidence>
<dbReference type="SFLD" id="SFLDF00027">
    <property type="entry name" value="p-type_atpase"/>
    <property type="match status" value="1"/>
</dbReference>
<evidence type="ECO:0000256" key="5">
    <source>
        <dbReference type="ARBA" id="ARBA00022741"/>
    </source>
</evidence>
<evidence type="ECO:0000256" key="2">
    <source>
        <dbReference type="ARBA" id="ARBA00005675"/>
    </source>
</evidence>
<evidence type="ECO:0000313" key="13">
    <source>
        <dbReference type="Proteomes" id="UP000662888"/>
    </source>
</evidence>
<evidence type="ECO:0000256" key="6">
    <source>
        <dbReference type="ARBA" id="ARBA00022840"/>
    </source>
</evidence>
<dbReference type="PANTHER" id="PTHR43294:SF21">
    <property type="entry name" value="CATION TRANSPORTING ATPASE"/>
    <property type="match status" value="1"/>
</dbReference>
<reference evidence="12 13" key="1">
    <citation type="submission" date="2020-11" db="EMBL/GenBank/DDBJ databases">
        <authorList>
            <person name="Sun Q."/>
        </authorList>
    </citation>
    <scope>NUCLEOTIDE SEQUENCE [LARGE SCALE GENOMIC DNA]</scope>
    <source>
        <strain evidence="12 13">P8398</strain>
    </source>
</reference>
<comment type="subcellular location">
    <subcellularLocation>
        <location evidence="1">Cell membrane</location>
        <topology evidence="1">Multi-pass membrane protein</topology>
    </subcellularLocation>
</comment>
<evidence type="ECO:0000256" key="9">
    <source>
        <dbReference type="ARBA" id="ARBA00023136"/>
    </source>
</evidence>
<evidence type="ECO:0000256" key="3">
    <source>
        <dbReference type="ARBA" id="ARBA00022475"/>
    </source>
</evidence>
<protein>
    <submittedName>
        <fullName evidence="12">HAD-IC family P-type ATPase</fullName>
    </submittedName>
</protein>
<dbReference type="Proteomes" id="UP000662888">
    <property type="component" value="Chromosome"/>
</dbReference>
<feature type="transmembrane region" description="Helical" evidence="10">
    <location>
        <begin position="797"/>
        <end position="818"/>
    </location>
</feature>
<keyword evidence="13" id="KW-1185">Reference proteome</keyword>
<keyword evidence="7" id="KW-1278">Translocase</keyword>
<keyword evidence="6" id="KW-0067">ATP-binding</keyword>
<dbReference type="InterPro" id="IPR001757">
    <property type="entry name" value="P_typ_ATPase"/>
</dbReference>
<dbReference type="Gene3D" id="1.20.1110.10">
    <property type="entry name" value="Calcium-transporting ATPase, transmembrane domain"/>
    <property type="match status" value="1"/>
</dbReference>
<evidence type="ECO:0000256" key="10">
    <source>
        <dbReference type="SAM" id="Phobius"/>
    </source>
</evidence>
<dbReference type="EMBL" id="CP065053">
    <property type="protein sequence ID" value="QPI47598.1"/>
    <property type="molecule type" value="Genomic_DNA"/>
</dbReference>
<dbReference type="InterPro" id="IPR050510">
    <property type="entry name" value="Cation_transp_ATPase_P-type"/>
</dbReference>
<dbReference type="SFLD" id="SFLDS00003">
    <property type="entry name" value="Haloacid_Dehalogenase"/>
    <property type="match status" value="1"/>
</dbReference>
<keyword evidence="4 10" id="KW-0812">Transmembrane</keyword>
<evidence type="ECO:0000313" key="12">
    <source>
        <dbReference type="EMBL" id="QPI47598.1"/>
    </source>
</evidence>
<dbReference type="SUPFAM" id="SSF81665">
    <property type="entry name" value="Calcium ATPase, transmembrane domain M"/>
    <property type="match status" value="1"/>
</dbReference>
<evidence type="ECO:0000256" key="4">
    <source>
        <dbReference type="ARBA" id="ARBA00022692"/>
    </source>
</evidence>
<evidence type="ECO:0000256" key="8">
    <source>
        <dbReference type="ARBA" id="ARBA00022989"/>
    </source>
</evidence>
<dbReference type="PRINTS" id="PR00119">
    <property type="entry name" value="CATATPASE"/>
</dbReference>
<dbReference type="PRINTS" id="PR00120">
    <property type="entry name" value="HATPASE"/>
</dbReference>
<evidence type="ECO:0000256" key="7">
    <source>
        <dbReference type="ARBA" id="ARBA00022967"/>
    </source>
</evidence>
<dbReference type="Pfam" id="PF00690">
    <property type="entry name" value="Cation_ATPase_N"/>
    <property type="match status" value="1"/>
</dbReference>
<name>A0AA49A5K1_9BURK</name>
<dbReference type="PROSITE" id="PS00154">
    <property type="entry name" value="ATPASE_E1_E2"/>
    <property type="match status" value="1"/>
</dbReference>
<keyword evidence="5" id="KW-0547">Nucleotide-binding</keyword>
<feature type="transmembrane region" description="Helical" evidence="10">
    <location>
        <begin position="895"/>
        <end position="913"/>
    </location>
</feature>
<dbReference type="SUPFAM" id="SSF81653">
    <property type="entry name" value="Calcium ATPase, transduction domain A"/>
    <property type="match status" value="1"/>
</dbReference>
<dbReference type="SFLD" id="SFLDG00002">
    <property type="entry name" value="C1.7:_P-type_atpase_like"/>
    <property type="match status" value="1"/>
</dbReference>
<dbReference type="Gene3D" id="3.40.50.1000">
    <property type="entry name" value="HAD superfamily/HAD-like"/>
    <property type="match status" value="1"/>
</dbReference>
<dbReference type="NCBIfam" id="TIGR01494">
    <property type="entry name" value="ATPase_P-type"/>
    <property type="match status" value="2"/>
</dbReference>
<dbReference type="Gene3D" id="3.40.1110.10">
    <property type="entry name" value="Calcium-transporting ATPase, cytoplasmic domain N"/>
    <property type="match status" value="1"/>
</dbReference>
<dbReference type="InterPro" id="IPR044492">
    <property type="entry name" value="P_typ_ATPase_HD_dom"/>
</dbReference>
<sequence>MRLSQYSFSLVRECRCYCTVGRRRGPPVRSVNASQSTQAHPWHALESGIAMERLSSDATTGLSSQAVARRLLEHGPNALPEPAQRAFFIVLLRQFQSPLIDILFVAAALAAAMGHWGDAAVILGVVLANALIGTYQEGRAERSMAALRKLSTLQVRVLRDGGEQAVAARDLVPGDILLLAAGDAVGADARLIDAAALAVAEATLTGESVPVSKNAAALPEATGLADRRNMVFSGTYISAGRARALVTATGIHTEVGAIARLTEGAEEPKTPLEVRITQFGRYLVIAAIGLFVAVMVLGLARGLPFSEVLMVAISQMVSVIPEGLPVAMTIALAVGMRRMAARGAIIRRLSAVETLGAITVICSDKTGTLTRNEMTVSALWLLGGRVIDIAGVGYAPQGDLTESGAALAGADPQLMALLEAVVLCNDAELLPPGGETTQWTVLGDPTEAALLVAANKAGVEIGDVRRNCPRVAEVPFDSDTKMMATSHRSVAGPCTVYIKGAPEAVLRLCGGDGQAALHAAHAAADEMAGRALRVLAVASIDNYRLESAAGFDQLAGRATLLGMLGQIDPPREEVKVAVSACRAAGIRPIMVTGDHKLTGMAIARALGIVQDGDRGVDGAELERMNDAELLEGLDNIAVFARVHPAQKLRIVEALQARGDVVAMTGDGVNDAPALARADVGVAMGITGTEVAKSAAKIVITDDNFATIVGAVEQGRVVYRNLKKVILFLFVTSIDEVLVLLLALLAGFPLPLAAVQILWINIVTESTLTVNLVMDPPDGDEMRRAPIPRNDRLLDNAMLWRIAMLTPMAVAATFGWFVWRQSNGVPYDLVRTETFTILALCQWFNALNCQSASRSVLQFGILRNRWLIGGLALSIVLHAGVLYWPPLNALFHTLPIPPANLLPLVALASSVLWVEELRKWGVRLRRNGSALRKILPAAS</sequence>
<proteinExistence type="inferred from homology"/>
<dbReference type="InterPro" id="IPR059000">
    <property type="entry name" value="ATPase_P-type_domA"/>
</dbReference>
<dbReference type="InterPro" id="IPR008250">
    <property type="entry name" value="ATPase_P-typ_transduc_dom_A_sf"/>
</dbReference>
<gene>
    <name evidence="12" type="ORF">IV454_18595</name>
</gene>
<comment type="similarity">
    <text evidence="2">Belongs to the cation transport ATPase (P-type) (TC 3.A.3) family. Type IIA subfamily.</text>
</comment>
<dbReference type="InterPro" id="IPR018303">
    <property type="entry name" value="ATPase_P-typ_P_site"/>
</dbReference>